<organism evidence="1 2">
    <name type="scientific">Sus scrofa</name>
    <name type="common">Pig</name>
    <dbReference type="NCBI Taxonomy" id="9823"/>
    <lineage>
        <taxon>Eukaryota</taxon>
        <taxon>Metazoa</taxon>
        <taxon>Chordata</taxon>
        <taxon>Craniata</taxon>
        <taxon>Vertebrata</taxon>
        <taxon>Euteleostomi</taxon>
        <taxon>Mammalia</taxon>
        <taxon>Eutheria</taxon>
        <taxon>Laurasiatheria</taxon>
        <taxon>Artiodactyla</taxon>
        <taxon>Suina</taxon>
        <taxon>Suidae</taxon>
        <taxon>Sus</taxon>
    </lineage>
</organism>
<dbReference type="Ensembl" id="ENSSSCT00045016119.1">
    <property type="protein sequence ID" value="ENSSSCP00045011155.1"/>
    <property type="gene ID" value="ENSSSCG00045009505.1"/>
</dbReference>
<dbReference type="AlphaFoldDB" id="A0A8D0YB96"/>
<protein>
    <submittedName>
        <fullName evidence="1">Uncharacterized protein</fullName>
    </submittedName>
</protein>
<dbReference type="Proteomes" id="UP000694728">
    <property type="component" value="Unplaced"/>
</dbReference>
<reference evidence="1" key="1">
    <citation type="submission" date="2025-05" db="UniProtKB">
        <authorList>
            <consortium name="Ensembl"/>
        </authorList>
    </citation>
    <scope>IDENTIFICATION</scope>
</reference>
<accession>A0A8D0YB96</accession>
<dbReference type="Proteomes" id="UP000694570">
    <property type="component" value="Unplaced"/>
</dbReference>
<dbReference type="Ensembl" id="ENSSSCT00030105387.1">
    <property type="protein sequence ID" value="ENSSSCP00030049056.1"/>
    <property type="gene ID" value="ENSSSCG00030074976.1"/>
</dbReference>
<evidence type="ECO:0000313" key="1">
    <source>
        <dbReference type="Ensembl" id="ENSSSCP00030049056.1"/>
    </source>
</evidence>
<sequence length="83" mass="8747">MGLMVQMSGYPRRRVTQINAQVAWLEGIAPEDQVVLPAGRPLEDEAAPGQRQRWGGGCHTLQGAGCRLGGGTGETDTEINGDG</sequence>
<evidence type="ECO:0000313" key="2">
    <source>
        <dbReference type="Proteomes" id="UP000694570"/>
    </source>
</evidence>
<name>A0A8D0YB96_PIG</name>
<proteinExistence type="predicted"/>